<comment type="caution">
    <text evidence="2">The sequence shown here is derived from an EMBL/GenBank/DDBJ whole genome shotgun (WGS) entry which is preliminary data.</text>
</comment>
<dbReference type="InterPro" id="IPR011012">
    <property type="entry name" value="Longin-like_dom_sf"/>
</dbReference>
<reference evidence="2" key="2">
    <citation type="journal article" date="2022" name="Hortic Res">
        <title>The genome of Dioscorea zingiberensis sheds light on the biosynthesis, origin and evolution of the medicinally important diosgenin saponins.</title>
        <authorList>
            <person name="Li Y."/>
            <person name="Tan C."/>
            <person name="Li Z."/>
            <person name="Guo J."/>
            <person name="Li S."/>
            <person name="Chen X."/>
            <person name="Wang C."/>
            <person name="Dai X."/>
            <person name="Yang H."/>
            <person name="Song W."/>
            <person name="Hou L."/>
            <person name="Xu J."/>
            <person name="Tong Z."/>
            <person name="Xu A."/>
            <person name="Yuan X."/>
            <person name="Wang W."/>
            <person name="Yang Q."/>
            <person name="Chen L."/>
            <person name="Sun Z."/>
            <person name="Wang K."/>
            <person name="Pan B."/>
            <person name="Chen J."/>
            <person name="Bao Y."/>
            <person name="Liu F."/>
            <person name="Qi X."/>
            <person name="Gang D.R."/>
            <person name="Wen J."/>
            <person name="Li J."/>
        </authorList>
    </citation>
    <scope>NUCLEOTIDE SEQUENCE</scope>
    <source>
        <strain evidence="2">Dzin_1.0</strain>
    </source>
</reference>
<evidence type="ECO:0008006" key="4">
    <source>
        <dbReference type="Google" id="ProtNLM"/>
    </source>
</evidence>
<organism evidence="2 3">
    <name type="scientific">Dioscorea zingiberensis</name>
    <dbReference type="NCBI Taxonomy" id="325984"/>
    <lineage>
        <taxon>Eukaryota</taxon>
        <taxon>Viridiplantae</taxon>
        <taxon>Streptophyta</taxon>
        <taxon>Embryophyta</taxon>
        <taxon>Tracheophyta</taxon>
        <taxon>Spermatophyta</taxon>
        <taxon>Magnoliopsida</taxon>
        <taxon>Liliopsida</taxon>
        <taxon>Dioscoreales</taxon>
        <taxon>Dioscoreaceae</taxon>
        <taxon>Dioscorea</taxon>
    </lineage>
</organism>
<name>A0A9D5BYM9_9LILI</name>
<dbReference type="OrthoDB" id="1918034at2759"/>
<dbReference type="Proteomes" id="UP001085076">
    <property type="component" value="Miscellaneous, Linkage group lg09"/>
</dbReference>
<dbReference type="GO" id="GO:0016020">
    <property type="term" value="C:membrane"/>
    <property type="evidence" value="ECO:0007669"/>
    <property type="project" value="InterPro"/>
</dbReference>
<feature type="region of interest" description="Disordered" evidence="1">
    <location>
        <begin position="127"/>
        <end position="221"/>
    </location>
</feature>
<evidence type="ECO:0000256" key="1">
    <source>
        <dbReference type="SAM" id="MobiDB-lite"/>
    </source>
</evidence>
<dbReference type="AlphaFoldDB" id="A0A9D5BYM9"/>
<evidence type="ECO:0000313" key="2">
    <source>
        <dbReference type="EMBL" id="KAJ0963113.1"/>
    </source>
</evidence>
<dbReference type="Gene3D" id="3.30.450.50">
    <property type="entry name" value="Longin domain"/>
    <property type="match status" value="1"/>
</dbReference>
<gene>
    <name evidence="2" type="ORF">J5N97_028235</name>
</gene>
<protein>
    <recommendedName>
        <fullName evidence="4">Longin domain-containing protein</fullName>
    </recommendedName>
</protein>
<dbReference type="SUPFAM" id="SSF64356">
    <property type="entry name" value="SNARE-like"/>
    <property type="match status" value="1"/>
</dbReference>
<evidence type="ECO:0000313" key="3">
    <source>
        <dbReference type="Proteomes" id="UP001085076"/>
    </source>
</evidence>
<feature type="compositionally biased region" description="Basic residues" evidence="1">
    <location>
        <begin position="195"/>
        <end position="208"/>
    </location>
</feature>
<accession>A0A9D5BYM9</accession>
<proteinExistence type="predicted"/>
<feature type="compositionally biased region" description="Low complexity" evidence="1">
    <location>
        <begin position="148"/>
        <end position="157"/>
    </location>
</feature>
<dbReference type="InterPro" id="IPR044783">
    <property type="entry name" value="PHYL"/>
</dbReference>
<dbReference type="PANTHER" id="PTHR47461:SF3">
    <property type="entry name" value="PHYTOLONGIN PHYL2.2"/>
    <property type="match status" value="1"/>
</dbReference>
<feature type="compositionally biased region" description="Basic and acidic residues" evidence="1">
    <location>
        <begin position="175"/>
        <end position="194"/>
    </location>
</feature>
<keyword evidence="3" id="KW-1185">Reference proteome</keyword>
<dbReference type="EMBL" id="JAGGNH010000009">
    <property type="protein sequence ID" value="KAJ0963113.1"/>
    <property type="molecule type" value="Genomic_DNA"/>
</dbReference>
<reference evidence="2" key="1">
    <citation type="submission" date="2021-03" db="EMBL/GenBank/DDBJ databases">
        <authorList>
            <person name="Li Z."/>
            <person name="Yang C."/>
        </authorList>
    </citation>
    <scope>NUCLEOTIDE SEQUENCE</scope>
    <source>
        <strain evidence="2">Dzin_1.0</strain>
        <tissue evidence="2">Leaf</tissue>
    </source>
</reference>
<dbReference type="PANTHER" id="PTHR47461">
    <property type="entry name" value="PHYTOLONGIN PHYL1.2"/>
    <property type="match status" value="1"/>
</dbReference>
<sequence length="221" mass="24464">MASEAPILYASVSHGGVILADLFPAGDNPELSSVASRCLADAPRHHLHYTHTFKSRIQAFVMVDPFIFFAIADESHGRSEVLQLLNRLSDAFSFSPSLRKVKATGATSPHCLQKELFPVLRRVMLPSSSSHPHAPPPPSPPCEETKVSPPSSLSGSPMPSPPREEKTGLPPPSLQEDKEKDKDKDKDKDKVETKKSRKKEKQKKKKEAYHHNVMSINIITF</sequence>